<dbReference type="Gene3D" id="1.25.10.10">
    <property type="entry name" value="Leucine-rich Repeat Variant"/>
    <property type="match status" value="2"/>
</dbReference>
<evidence type="ECO:0000259" key="11">
    <source>
        <dbReference type="PROSITE" id="PS50011"/>
    </source>
</evidence>
<dbReference type="GO" id="GO:0034271">
    <property type="term" value="C:phosphatidylinositol 3-kinase complex, class III, type I"/>
    <property type="evidence" value="ECO:0007669"/>
    <property type="project" value="TreeGrafter"/>
</dbReference>
<dbReference type="EC" id="2.7.11.1" evidence="2"/>
<evidence type="ECO:0000256" key="5">
    <source>
        <dbReference type="ARBA" id="ARBA00022679"/>
    </source>
</evidence>
<evidence type="ECO:0000256" key="1">
    <source>
        <dbReference type="ARBA" id="ARBA00004419"/>
    </source>
</evidence>
<name>A0A2Z4EUP7_BRAPC</name>
<evidence type="ECO:0000256" key="2">
    <source>
        <dbReference type="ARBA" id="ARBA00012513"/>
    </source>
</evidence>
<dbReference type="SUPFAM" id="SSF48371">
    <property type="entry name" value="ARM repeat"/>
    <property type="match status" value="1"/>
</dbReference>
<evidence type="ECO:0000256" key="9">
    <source>
        <dbReference type="ARBA" id="ARBA00022840"/>
    </source>
</evidence>
<dbReference type="PANTHER" id="PTHR17583">
    <property type="entry name" value="PHOSPHOINOSITIDE 3-KINASE REGULATORY SUBUNIT 4"/>
    <property type="match status" value="1"/>
</dbReference>
<keyword evidence="7" id="KW-0547">Nucleotide-binding</keyword>
<dbReference type="InterPro" id="IPR016024">
    <property type="entry name" value="ARM-type_fold"/>
</dbReference>
<dbReference type="SMART" id="SM00320">
    <property type="entry name" value="WD40"/>
    <property type="match status" value="3"/>
</dbReference>
<dbReference type="InterPro" id="IPR036322">
    <property type="entry name" value="WD40_repeat_dom_sf"/>
</dbReference>
<sequence length="1496" mass="170382">MGNQIVRPSDIQSVDNYYSDLKSYMQFKSSLGSTTFVKTAKVVLIDSTMDKNYSEARSQQQDYLKQQYQQLRELQQLVVVKIFPKYDLSVKLDCYSSRVRQIQSIINTRYKNTTNCFPFFEVLITDQAAYLFRQYIKYNLYDRLSTRPFLTNIEKKWIAFQLLCAVNDIHSLQIVHGDIKIENVMINSFLWTSLTDFGSYKPVYLSKNHPTADFNYFFDISRRRTCYLAPERLDQPKDCKPRINTDLDTGLTEIAPPDPSDFKPEMDIFSLGCVIAELFTERPLFSFAQLLAYKDNKNDPRPELESEISDRNVLEMICSMISLKAEERKTASQYLQEQNDKSFPSYFVFLRNCISYFIDVRLTGDDFVIKLKNDLPLLLKNFKLNLNESDRAESVVDESPNSCQESTNDAFLILLSVLLSSIRKIKFAENKLIAVELMQTFGNFLQDSIKLERIIPYYLHLLSDVSPIVKFHVTFALNDCLSSINKLDVRNFNIFAVLIFDHLEKLSKDESFLVRCAVAKTISSFALTSVRYLDLSFIARNSFFNSNLNQDQQKSEENKTYDKEYEKCQSRVKDIVLALLTDNGQNSQVSNAVREILISSNITKLCLFFQRQKTSDVLLAHMITVLNEKTDWSVRAAFFDALCPVLSNLGWESIDIFKSLIEQGLRDSEEFVIYRTLLSLSKMAEIGLLDKQQIYYFLKNHVAPLLCHPSLWIRHGCVNFITTVCRNAKNCTLNTADILGSVAAILAKFLLRTDLIAFDRADVLFESLKPCVKREILLCISQSGNADTLFHYFYQRRDARNYLPRYFEPDCQNAKDLFAKLCKLGFLEEDDEKILELKDFIEKTKRSQLSSSVNNTEQNFSSSRQEQSFRDKIIKFNSENLAHADPKTAEFSSSNSNFNSSLPPPDQDAAYNAEWRLMFGLEEPKPLRHKSSFKNTSHSDIVSSTAQSRRRAVSFNFLSAANCAKKQFNCNYELEKYVDRMKCLLHDQMSRRKKCQEFRDTVNKSVCSNLISLSKVAGKWKPKGTLILNSNEHTKCVNKIVRSGDADFFATCSSAEQCVKVWSVENVLESRTGLYRSLLTLDSKLDAKFRPISSTFYAKNSLAILSEDFKLYFVDFNRSQSVECKILSNEKLLRSSACKSSSSSTKYSAINSYYLSRACQTIGAKCSANSCYCAANFPIELMHIDETSPSWPAAAPNATEYFHAAKNSPVKGLLCYSTSSGGFSCVDMRCKAKAFEVKRDLKRGFVTSMMTDPWFTWIAMGTSTGNIEVFDFRFMLPVVNFEHRSKASVVKMCNSPVSARKIVASYQANNELCVWNMDGKAEPELVFWGVQSVPPLCQNKMSNSYISGLVGVSCGDESGTNGLLCASTDMKLRYLDLVEPHRNSSIVSSAFNFQSKGCGENSARTNLASSVLAPNVVYETRQIEGNKVLVELDQQFSNNSSSSPTSYSSAAFTYQSRFTHHQDAITDLSVCYNPLRNKNQPLVITAARDGTLKIWR</sequence>
<dbReference type="GO" id="GO:0005524">
    <property type="term" value="F:ATP binding"/>
    <property type="evidence" value="ECO:0007669"/>
    <property type="project" value="UniProtKB-KW"/>
</dbReference>
<proteinExistence type="evidence at transcript level"/>
<reference evidence="12" key="2">
    <citation type="submission" date="2018-04" db="EMBL/GenBank/DDBJ databases">
        <authorList>
            <person name="Go L.Y."/>
            <person name="Mitchell J.A."/>
        </authorList>
    </citation>
    <scope>NUCLEOTIDE SEQUENCE</scope>
</reference>
<dbReference type="InterPro" id="IPR011989">
    <property type="entry name" value="ARM-like"/>
</dbReference>
<dbReference type="Pfam" id="PF22956">
    <property type="entry name" value="VPS15-like_hel"/>
    <property type="match status" value="1"/>
</dbReference>
<organism evidence="12">
    <name type="scientific">Brachionus plicatilis</name>
    <name type="common">Marine rotifer</name>
    <name type="synonym">Brachionus muelleri</name>
    <dbReference type="NCBI Taxonomy" id="10195"/>
    <lineage>
        <taxon>Eukaryota</taxon>
        <taxon>Metazoa</taxon>
        <taxon>Spiralia</taxon>
        <taxon>Gnathifera</taxon>
        <taxon>Rotifera</taxon>
        <taxon>Eurotatoria</taxon>
        <taxon>Monogononta</taxon>
        <taxon>Pseudotrocha</taxon>
        <taxon>Ploima</taxon>
        <taxon>Brachionidae</taxon>
        <taxon>Brachionus</taxon>
    </lineage>
</organism>
<accession>A0A2Z4EUP7</accession>
<dbReference type="PROSITE" id="PS00108">
    <property type="entry name" value="PROTEIN_KINASE_ST"/>
    <property type="match status" value="1"/>
</dbReference>
<keyword evidence="3" id="KW-0723">Serine/threonine-protein kinase</keyword>
<dbReference type="InterPro" id="IPR001680">
    <property type="entry name" value="WD40_rpt"/>
</dbReference>
<dbReference type="InterPro" id="IPR011009">
    <property type="entry name" value="Kinase-like_dom_sf"/>
</dbReference>
<evidence type="ECO:0000313" key="12">
    <source>
        <dbReference type="EMBL" id="AWV66649.1"/>
    </source>
</evidence>
<dbReference type="GO" id="GO:0034272">
    <property type="term" value="C:phosphatidylinositol 3-kinase complex, class III, type II"/>
    <property type="evidence" value="ECO:0007669"/>
    <property type="project" value="TreeGrafter"/>
</dbReference>
<dbReference type="Pfam" id="PF00400">
    <property type="entry name" value="WD40"/>
    <property type="match status" value="1"/>
</dbReference>
<dbReference type="GO" id="GO:0004674">
    <property type="term" value="F:protein serine/threonine kinase activity"/>
    <property type="evidence" value="ECO:0007669"/>
    <property type="project" value="UniProtKB-KW"/>
</dbReference>
<feature type="repeat" description="WD" evidence="10">
    <location>
        <begin position="1458"/>
        <end position="1496"/>
    </location>
</feature>
<dbReference type="Gene3D" id="1.10.510.10">
    <property type="entry name" value="Transferase(Phosphotransferase) domain 1"/>
    <property type="match status" value="1"/>
</dbReference>
<keyword evidence="9" id="KW-0067">ATP-binding</keyword>
<dbReference type="GO" id="GO:0005770">
    <property type="term" value="C:late endosome"/>
    <property type="evidence" value="ECO:0007669"/>
    <property type="project" value="TreeGrafter"/>
</dbReference>
<dbReference type="PROSITE" id="PS50011">
    <property type="entry name" value="PROTEIN_KINASE_DOM"/>
    <property type="match status" value="1"/>
</dbReference>
<dbReference type="InterPro" id="IPR055231">
    <property type="entry name" value="2AA_helical"/>
</dbReference>
<dbReference type="InterPro" id="IPR015943">
    <property type="entry name" value="WD40/YVTN_repeat-like_dom_sf"/>
</dbReference>
<dbReference type="GO" id="GO:0045324">
    <property type="term" value="P:late endosome to vacuole transport"/>
    <property type="evidence" value="ECO:0007669"/>
    <property type="project" value="InterPro"/>
</dbReference>
<dbReference type="SUPFAM" id="SSF56112">
    <property type="entry name" value="Protein kinase-like (PK-like)"/>
    <property type="match status" value="1"/>
</dbReference>
<evidence type="ECO:0000256" key="10">
    <source>
        <dbReference type="PROSITE-ProRule" id="PRU00221"/>
    </source>
</evidence>
<dbReference type="PANTHER" id="PTHR17583:SF0">
    <property type="entry name" value="PHOSPHOINOSITIDE 3-KINASE REGULATORY SUBUNIT 4"/>
    <property type="match status" value="1"/>
</dbReference>
<dbReference type="Pfam" id="PF00069">
    <property type="entry name" value="Pkinase"/>
    <property type="match status" value="1"/>
</dbReference>
<evidence type="ECO:0000256" key="6">
    <source>
        <dbReference type="ARBA" id="ARBA00022737"/>
    </source>
</evidence>
<evidence type="ECO:0000256" key="3">
    <source>
        <dbReference type="ARBA" id="ARBA00022527"/>
    </source>
</evidence>
<keyword evidence="5" id="KW-0808">Transferase</keyword>
<keyword evidence="6" id="KW-0677">Repeat</keyword>
<dbReference type="GO" id="GO:0016236">
    <property type="term" value="P:macroautophagy"/>
    <property type="evidence" value="ECO:0007669"/>
    <property type="project" value="InterPro"/>
</dbReference>
<dbReference type="SUPFAM" id="SSF50978">
    <property type="entry name" value="WD40 repeat-like"/>
    <property type="match status" value="1"/>
</dbReference>
<dbReference type="SMART" id="SM00220">
    <property type="entry name" value="S_TKc"/>
    <property type="match status" value="1"/>
</dbReference>
<keyword evidence="4 10" id="KW-0853">WD repeat</keyword>
<evidence type="ECO:0000256" key="7">
    <source>
        <dbReference type="ARBA" id="ARBA00022741"/>
    </source>
</evidence>
<dbReference type="PROSITE" id="PS50082">
    <property type="entry name" value="WD_REPEATS_2"/>
    <property type="match status" value="1"/>
</dbReference>
<dbReference type="GO" id="GO:0071561">
    <property type="term" value="C:nucleus-vacuole junction"/>
    <property type="evidence" value="ECO:0007669"/>
    <property type="project" value="TreeGrafter"/>
</dbReference>
<evidence type="ECO:0000256" key="8">
    <source>
        <dbReference type="ARBA" id="ARBA00022777"/>
    </source>
</evidence>
<reference evidence="12" key="1">
    <citation type="journal article" date="2018" name="Aquat. Toxicol.">
        <title>Genome-wide identification of 99 autophagy-related (Atg) genes in the monogonont rotifer Brachionus spp. and transcriptional modulation in response to cadmium.</title>
        <authorList>
            <person name="Kang H.M."/>
            <person name="Lee J.S."/>
            <person name="Kim M.S."/>
            <person name="Lee Y.H."/>
            <person name="Jung J.H."/>
            <person name="Hagiwara A."/>
            <person name="Zhou B."/>
            <person name="Lee J.S."/>
            <person name="Jeong C.B."/>
        </authorList>
    </citation>
    <scope>NUCLEOTIDE SEQUENCE</scope>
</reference>
<dbReference type="Gene3D" id="2.130.10.10">
    <property type="entry name" value="YVTN repeat-like/Quinoprotein amine dehydrogenase"/>
    <property type="match status" value="1"/>
</dbReference>
<keyword evidence="8" id="KW-0418">Kinase</keyword>
<dbReference type="PROSITE" id="PS50294">
    <property type="entry name" value="WD_REPEATS_REGION"/>
    <property type="match status" value="1"/>
</dbReference>
<protein>
    <recommendedName>
        <fullName evidence="2">non-specific serine/threonine protein kinase</fullName>
        <ecNumber evidence="2">2.7.11.1</ecNumber>
    </recommendedName>
</protein>
<dbReference type="GO" id="GO:0005776">
    <property type="term" value="C:autophagosome"/>
    <property type="evidence" value="ECO:0007669"/>
    <property type="project" value="UniProtKB-SubCell"/>
</dbReference>
<dbReference type="EMBL" id="MH231842">
    <property type="protein sequence ID" value="AWV66649.1"/>
    <property type="molecule type" value="mRNA"/>
</dbReference>
<dbReference type="InterPro" id="IPR045162">
    <property type="entry name" value="Vps15-like"/>
</dbReference>
<evidence type="ECO:0000256" key="4">
    <source>
        <dbReference type="ARBA" id="ARBA00022574"/>
    </source>
</evidence>
<comment type="subcellular location">
    <subcellularLocation>
        <location evidence="1">Cytoplasmic vesicle</location>
        <location evidence="1">Autophagosome</location>
    </subcellularLocation>
</comment>
<dbReference type="GO" id="GO:0006623">
    <property type="term" value="P:protein targeting to vacuole"/>
    <property type="evidence" value="ECO:0007669"/>
    <property type="project" value="TreeGrafter"/>
</dbReference>
<feature type="domain" description="Protein kinase" evidence="11">
    <location>
        <begin position="25"/>
        <end position="347"/>
    </location>
</feature>
<dbReference type="InterPro" id="IPR008271">
    <property type="entry name" value="Ser/Thr_kinase_AS"/>
</dbReference>
<dbReference type="InterPro" id="IPR000719">
    <property type="entry name" value="Prot_kinase_dom"/>
</dbReference>